<organism evidence="9 10">
    <name type="scientific">Ceratodon purpureus</name>
    <name type="common">Fire moss</name>
    <name type="synonym">Dicranum purpureum</name>
    <dbReference type="NCBI Taxonomy" id="3225"/>
    <lineage>
        <taxon>Eukaryota</taxon>
        <taxon>Viridiplantae</taxon>
        <taxon>Streptophyta</taxon>
        <taxon>Embryophyta</taxon>
        <taxon>Bryophyta</taxon>
        <taxon>Bryophytina</taxon>
        <taxon>Bryopsida</taxon>
        <taxon>Dicranidae</taxon>
        <taxon>Pseudoditrichales</taxon>
        <taxon>Ditrichaceae</taxon>
        <taxon>Ceratodon</taxon>
    </lineage>
</organism>
<evidence type="ECO:0000313" key="10">
    <source>
        <dbReference type="Proteomes" id="UP000822688"/>
    </source>
</evidence>
<dbReference type="NCBIfam" id="NF001810">
    <property type="entry name" value="PRK00529.1"/>
    <property type="match status" value="1"/>
</dbReference>
<dbReference type="GO" id="GO:0003746">
    <property type="term" value="F:translation elongation factor activity"/>
    <property type="evidence" value="ECO:0007669"/>
    <property type="project" value="UniProtKB-KW"/>
</dbReference>
<dbReference type="FunFam" id="2.30.30.30:FF:000003">
    <property type="entry name" value="Elongation factor P"/>
    <property type="match status" value="1"/>
</dbReference>
<dbReference type="GO" id="GO:0043043">
    <property type="term" value="P:peptide biosynthetic process"/>
    <property type="evidence" value="ECO:0007669"/>
    <property type="project" value="InterPro"/>
</dbReference>
<dbReference type="InterPro" id="IPR020599">
    <property type="entry name" value="Transl_elong_fac_P/YeiP"/>
</dbReference>
<dbReference type="Gene3D" id="2.40.50.140">
    <property type="entry name" value="Nucleic acid-binding proteins"/>
    <property type="match status" value="2"/>
</dbReference>
<feature type="domain" description="Elongation factor P C-terminal" evidence="7">
    <location>
        <begin position="206"/>
        <end position="261"/>
    </location>
</feature>
<keyword evidence="5" id="KW-0251">Elongation factor</keyword>
<proteinExistence type="inferred from homology"/>
<dbReference type="InterPro" id="IPR008991">
    <property type="entry name" value="Translation_prot_SH3-like_sf"/>
</dbReference>
<dbReference type="SUPFAM" id="SSF50249">
    <property type="entry name" value="Nucleic acid-binding proteins"/>
    <property type="match status" value="2"/>
</dbReference>
<accession>A0A8T0HEV3</accession>
<dbReference type="HAMAP" id="MF_00141">
    <property type="entry name" value="EF_P"/>
    <property type="match status" value="1"/>
</dbReference>
<keyword evidence="10" id="KW-1185">Reference proteome</keyword>
<comment type="subcellular location">
    <subcellularLocation>
        <location evidence="1">Cytoplasm</location>
    </subcellularLocation>
</comment>
<dbReference type="GO" id="GO:0005829">
    <property type="term" value="C:cytosol"/>
    <property type="evidence" value="ECO:0007669"/>
    <property type="project" value="UniProtKB-ARBA"/>
</dbReference>
<gene>
    <name evidence="9" type="ORF">KC19_6G094700</name>
</gene>
<feature type="domain" description="Translation elongation factor P/YeiP central" evidence="8">
    <location>
        <begin position="144"/>
        <end position="198"/>
    </location>
</feature>
<dbReference type="AlphaFoldDB" id="A0A8T0HEV3"/>
<keyword evidence="4" id="KW-0963">Cytoplasm</keyword>
<dbReference type="Pfam" id="PF01132">
    <property type="entry name" value="EFP"/>
    <property type="match status" value="1"/>
</dbReference>
<evidence type="ECO:0000256" key="4">
    <source>
        <dbReference type="ARBA" id="ARBA00022490"/>
    </source>
</evidence>
<name>A0A8T0HEV3_CERPU</name>
<evidence type="ECO:0000256" key="6">
    <source>
        <dbReference type="ARBA" id="ARBA00022917"/>
    </source>
</evidence>
<comment type="pathway">
    <text evidence="2">Protein biosynthesis; polypeptide chain elongation.</text>
</comment>
<evidence type="ECO:0000256" key="3">
    <source>
        <dbReference type="ARBA" id="ARBA00009479"/>
    </source>
</evidence>
<dbReference type="CDD" id="cd04470">
    <property type="entry name" value="S1_EF-P_repeat_1"/>
    <property type="match status" value="1"/>
</dbReference>
<dbReference type="Pfam" id="PF08207">
    <property type="entry name" value="EFP_N"/>
    <property type="match status" value="1"/>
</dbReference>
<evidence type="ECO:0000256" key="1">
    <source>
        <dbReference type="ARBA" id="ARBA00004496"/>
    </source>
</evidence>
<dbReference type="Gene3D" id="2.30.30.30">
    <property type="match status" value="1"/>
</dbReference>
<sequence length="265" mass="29705">MMQRYRLLARALRRGAQGYELSQPASEVLRSPSDLHSWRALWGSAVSRGETRGGFPELIGSREALVGGIWRQQVRHAKVNGSEVKQGNVIERKGRIYQVLKTQHTQQGRGGATIQVELRDVQSGLKLTERFRTSESIERVFVDEKPYTFLYMEDSSVVLMEPKSFEQLELSKDMLGHGAAYLSDGMEVMVQQYNGQPFSATVPPKVTCTVSEAEPYFKGQSATPTYKRVVLENGQTILAPSFITAGDRVVIDTAENAYVTREKKQ</sequence>
<dbReference type="FunFam" id="2.40.50.140:FF:000009">
    <property type="entry name" value="Elongation factor P"/>
    <property type="match status" value="1"/>
</dbReference>
<evidence type="ECO:0000256" key="2">
    <source>
        <dbReference type="ARBA" id="ARBA00004815"/>
    </source>
</evidence>
<evidence type="ECO:0000259" key="8">
    <source>
        <dbReference type="SMART" id="SM01185"/>
    </source>
</evidence>
<keyword evidence="6" id="KW-0648">Protein biosynthesis</keyword>
<protein>
    <recommendedName>
        <fullName evidence="11">Elongation factor P</fullName>
    </recommendedName>
</protein>
<dbReference type="InterPro" id="IPR011768">
    <property type="entry name" value="Transl_elongation_fac_P"/>
</dbReference>
<dbReference type="Pfam" id="PF09285">
    <property type="entry name" value="Elong-fact-P_C"/>
    <property type="match status" value="1"/>
</dbReference>
<dbReference type="SUPFAM" id="SSF50104">
    <property type="entry name" value="Translation proteins SH3-like domain"/>
    <property type="match status" value="1"/>
</dbReference>
<dbReference type="InterPro" id="IPR012340">
    <property type="entry name" value="NA-bd_OB-fold"/>
</dbReference>
<dbReference type="EMBL" id="CM026427">
    <property type="protein sequence ID" value="KAG0569495.1"/>
    <property type="molecule type" value="Genomic_DNA"/>
</dbReference>
<comment type="similarity">
    <text evidence="3">Belongs to the elongation factor P family.</text>
</comment>
<reference evidence="9 10" key="1">
    <citation type="submission" date="2020-06" db="EMBL/GenBank/DDBJ databases">
        <title>WGS assembly of Ceratodon purpureus strain R40.</title>
        <authorList>
            <person name="Carey S.B."/>
            <person name="Jenkins J."/>
            <person name="Shu S."/>
            <person name="Lovell J.T."/>
            <person name="Sreedasyam A."/>
            <person name="Maumus F."/>
            <person name="Tiley G.P."/>
            <person name="Fernandez-Pozo N."/>
            <person name="Barry K."/>
            <person name="Chen C."/>
            <person name="Wang M."/>
            <person name="Lipzen A."/>
            <person name="Daum C."/>
            <person name="Saski C.A."/>
            <person name="Payton A.C."/>
            <person name="Mcbreen J.C."/>
            <person name="Conrad R.E."/>
            <person name="Kollar L.M."/>
            <person name="Olsson S."/>
            <person name="Huttunen S."/>
            <person name="Landis J.B."/>
            <person name="Wickett N.J."/>
            <person name="Johnson M.G."/>
            <person name="Rensing S.A."/>
            <person name="Grimwood J."/>
            <person name="Schmutz J."/>
            <person name="Mcdaniel S.F."/>
        </authorList>
    </citation>
    <scope>NUCLEOTIDE SEQUENCE [LARGE SCALE GENOMIC DNA]</scope>
    <source>
        <strain evidence="9 10">R40</strain>
    </source>
</reference>
<dbReference type="OrthoDB" id="10259892at2759"/>
<dbReference type="PANTHER" id="PTHR30053:SF14">
    <property type="entry name" value="TRANSLATION ELONGATION FACTOR KOW-LIKE DOMAIN-CONTAINING PROTEIN"/>
    <property type="match status" value="1"/>
</dbReference>
<comment type="caution">
    <text evidence="9">The sequence shown here is derived from an EMBL/GenBank/DDBJ whole genome shotgun (WGS) entry which is preliminary data.</text>
</comment>
<dbReference type="Proteomes" id="UP000822688">
    <property type="component" value="Chromosome 6"/>
</dbReference>
<dbReference type="SMART" id="SM00841">
    <property type="entry name" value="Elong-fact-P_C"/>
    <property type="match status" value="1"/>
</dbReference>
<dbReference type="FunFam" id="2.40.50.140:FF:000004">
    <property type="entry name" value="Elongation factor P"/>
    <property type="match status" value="1"/>
</dbReference>
<evidence type="ECO:0008006" key="11">
    <source>
        <dbReference type="Google" id="ProtNLM"/>
    </source>
</evidence>
<dbReference type="InterPro" id="IPR014722">
    <property type="entry name" value="Rib_uL2_dom2"/>
</dbReference>
<dbReference type="InterPro" id="IPR001059">
    <property type="entry name" value="Transl_elong_P/YeiP_cen"/>
</dbReference>
<evidence type="ECO:0000256" key="5">
    <source>
        <dbReference type="ARBA" id="ARBA00022768"/>
    </source>
</evidence>
<dbReference type="NCBIfam" id="TIGR00038">
    <property type="entry name" value="efp"/>
    <property type="match status" value="1"/>
</dbReference>
<dbReference type="SMART" id="SM01185">
    <property type="entry name" value="EFP"/>
    <property type="match status" value="1"/>
</dbReference>
<dbReference type="InterPro" id="IPR013185">
    <property type="entry name" value="Transl_elong_KOW-like"/>
</dbReference>
<evidence type="ECO:0000259" key="7">
    <source>
        <dbReference type="SMART" id="SM00841"/>
    </source>
</evidence>
<dbReference type="InterPro" id="IPR015365">
    <property type="entry name" value="Elong-fact-P_C"/>
</dbReference>
<evidence type="ECO:0000313" key="9">
    <source>
        <dbReference type="EMBL" id="KAG0569495.1"/>
    </source>
</evidence>
<dbReference type="PANTHER" id="PTHR30053">
    <property type="entry name" value="ELONGATION FACTOR P"/>
    <property type="match status" value="1"/>
</dbReference>